<comment type="caution">
    <text evidence="1">The sequence shown here is derived from an EMBL/GenBank/DDBJ whole genome shotgun (WGS) entry which is preliminary data.</text>
</comment>
<keyword evidence="2" id="KW-1185">Reference proteome</keyword>
<evidence type="ECO:0000313" key="2">
    <source>
        <dbReference type="Proteomes" id="UP001302329"/>
    </source>
</evidence>
<evidence type="ECO:0000313" key="1">
    <source>
        <dbReference type="EMBL" id="MEA5442083.1"/>
    </source>
</evidence>
<gene>
    <name evidence="1" type="ORF">VB739_05915</name>
</gene>
<dbReference type="RefSeq" id="WP_323356177.1">
    <property type="nucleotide sequence ID" value="NZ_JAYGHY010000013.1"/>
</dbReference>
<reference evidence="1 2" key="1">
    <citation type="submission" date="2023-12" db="EMBL/GenBank/DDBJ databases">
        <title>Baltic Sea Cyanobacteria.</title>
        <authorList>
            <person name="Delbaje E."/>
            <person name="Fewer D.P."/>
            <person name="Shishido T.K."/>
        </authorList>
    </citation>
    <scope>NUCLEOTIDE SEQUENCE [LARGE SCALE GENOMIC DNA]</scope>
    <source>
        <strain evidence="1 2">UHCC 0281</strain>
    </source>
</reference>
<dbReference type="EMBL" id="JAYGHY010000013">
    <property type="protein sequence ID" value="MEA5442083.1"/>
    <property type="molecule type" value="Genomic_DNA"/>
</dbReference>
<accession>A0ABU5SUJ8</accession>
<dbReference type="Proteomes" id="UP001302329">
    <property type="component" value="Unassembled WGS sequence"/>
</dbReference>
<proteinExistence type="predicted"/>
<protein>
    <submittedName>
        <fullName evidence="1">Uncharacterized protein</fullName>
    </submittedName>
</protein>
<name>A0ABU5SUJ8_9CYAN</name>
<organism evidence="1 2">
    <name type="scientific">Cyanobium gracile UHCC 0281</name>
    <dbReference type="NCBI Taxonomy" id="3110309"/>
    <lineage>
        <taxon>Bacteria</taxon>
        <taxon>Bacillati</taxon>
        <taxon>Cyanobacteriota</taxon>
        <taxon>Cyanophyceae</taxon>
        <taxon>Synechococcales</taxon>
        <taxon>Prochlorococcaceae</taxon>
        <taxon>Cyanobium</taxon>
    </lineage>
</organism>
<sequence>MEFLPWRTVDLDGAFRVTAPESIAEEVIQEVSNAVTFRFRGDLSDVRLEVLLTPPWGWEECFLPHEQDDPPAQFLCRLISRSTGRRLVVPLESDGLGLWFADIAYTALLDGEEIRAEALLVRTGEPQASMDGFGCRRGQILGRSRIHTVRFSGRPRSAEPLFHLRWESFPSGNSQQLFRILPGEPPTIELNAAVSAPLRRLLMSRSRRRNGGALLRDALFSSVCATVWPVLVSTALHELETIASADPGATPEEAIDQLGSWQRRLLALFAAGLAGVDLEPHAALPQLVLELRRPGGFMALMLRLPALIQQETRLVRLAESMAEGAHLPLDTDISGTAAEIAPIVGVDVA</sequence>